<feature type="compositionally biased region" description="Low complexity" evidence="1">
    <location>
        <begin position="79"/>
        <end position="98"/>
    </location>
</feature>
<evidence type="ECO:0000313" key="2">
    <source>
        <dbReference type="EMBL" id="HJE22110.1"/>
    </source>
</evidence>
<organism evidence="2 3">
    <name type="scientific">Methylorubrum populi</name>
    <dbReference type="NCBI Taxonomy" id="223967"/>
    <lineage>
        <taxon>Bacteria</taxon>
        <taxon>Pseudomonadati</taxon>
        <taxon>Pseudomonadota</taxon>
        <taxon>Alphaproteobacteria</taxon>
        <taxon>Hyphomicrobiales</taxon>
        <taxon>Methylobacteriaceae</taxon>
        <taxon>Methylorubrum</taxon>
    </lineage>
</organism>
<reference evidence="2" key="1">
    <citation type="journal article" date="2021" name="PeerJ">
        <title>Extensive microbial diversity within the chicken gut microbiome revealed by metagenomics and culture.</title>
        <authorList>
            <person name="Gilroy R."/>
            <person name="Ravi A."/>
            <person name="Getino M."/>
            <person name="Pursley I."/>
            <person name="Horton D.L."/>
            <person name="Alikhan N.F."/>
            <person name="Baker D."/>
            <person name="Gharbi K."/>
            <person name="Hall N."/>
            <person name="Watson M."/>
            <person name="Adriaenssens E.M."/>
            <person name="Foster-Nyarko E."/>
            <person name="Jarju S."/>
            <person name="Secka A."/>
            <person name="Antonio M."/>
            <person name="Oren A."/>
            <person name="Chaudhuri R.R."/>
            <person name="La Ragione R."/>
            <person name="Hildebrand F."/>
            <person name="Pallen M.J."/>
        </authorList>
    </citation>
    <scope>NUCLEOTIDE SEQUENCE</scope>
    <source>
        <strain evidence="2">316</strain>
    </source>
</reference>
<comment type="caution">
    <text evidence="2">The sequence shown here is derived from an EMBL/GenBank/DDBJ whole genome shotgun (WGS) entry which is preliminary data.</text>
</comment>
<dbReference type="EMBL" id="DYYG01000001">
    <property type="protein sequence ID" value="HJE22110.1"/>
    <property type="molecule type" value="Genomic_DNA"/>
</dbReference>
<dbReference type="AlphaFoldDB" id="A0A921DYT8"/>
<feature type="region of interest" description="Disordered" evidence="1">
    <location>
        <begin position="76"/>
        <end position="118"/>
    </location>
</feature>
<evidence type="ECO:0000313" key="3">
    <source>
        <dbReference type="Proteomes" id="UP000742631"/>
    </source>
</evidence>
<evidence type="ECO:0000256" key="1">
    <source>
        <dbReference type="SAM" id="MobiDB-lite"/>
    </source>
</evidence>
<protein>
    <submittedName>
        <fullName evidence="2">Uncharacterized protein</fullName>
    </submittedName>
</protein>
<proteinExistence type="predicted"/>
<name>A0A921DYT8_9HYPH</name>
<gene>
    <name evidence="2" type="ORF">K8W01_00410</name>
</gene>
<sequence length="118" mass="12041">MLSPADLAAAFPADVERRLQGAALHQDRCHRNAARLDLPEGFQATANAVSEMGDHAASIAEDARLAGLVARFLADESSGRPAPAQPSPASSASPSGRSLIARTLAALTSAPSRNGAEA</sequence>
<reference evidence="2" key="2">
    <citation type="submission" date="2021-09" db="EMBL/GenBank/DDBJ databases">
        <authorList>
            <person name="Gilroy R."/>
        </authorList>
    </citation>
    <scope>NUCLEOTIDE SEQUENCE</scope>
    <source>
        <strain evidence="2">316</strain>
    </source>
</reference>
<dbReference type="Proteomes" id="UP000742631">
    <property type="component" value="Unassembled WGS sequence"/>
</dbReference>
<accession>A0A921DYT8</accession>